<feature type="transmembrane region" description="Helical" evidence="2">
    <location>
        <begin position="59"/>
        <end position="81"/>
    </location>
</feature>
<protein>
    <recommendedName>
        <fullName evidence="5">Flp pilus assembly pilin Flp</fullName>
    </recommendedName>
</protein>
<organism evidence="3 4">
    <name type="scientific">Kineococcus gynurae</name>
    <dbReference type="NCBI Taxonomy" id="452979"/>
    <lineage>
        <taxon>Bacteria</taxon>
        <taxon>Bacillati</taxon>
        <taxon>Actinomycetota</taxon>
        <taxon>Actinomycetes</taxon>
        <taxon>Kineosporiales</taxon>
        <taxon>Kineosporiaceae</taxon>
        <taxon>Kineococcus</taxon>
    </lineage>
</organism>
<reference evidence="3 4" key="1">
    <citation type="submission" date="2024-09" db="EMBL/GenBank/DDBJ databases">
        <authorList>
            <person name="Sun Q."/>
            <person name="Mori K."/>
        </authorList>
    </citation>
    <scope>NUCLEOTIDE SEQUENCE [LARGE SCALE GENOMIC DNA]</scope>
    <source>
        <strain evidence="3 4">TISTR 1856</strain>
    </source>
</reference>
<evidence type="ECO:0008006" key="5">
    <source>
        <dbReference type="Google" id="ProtNLM"/>
    </source>
</evidence>
<evidence type="ECO:0000256" key="1">
    <source>
        <dbReference type="SAM" id="MobiDB-lite"/>
    </source>
</evidence>
<feature type="region of interest" description="Disordered" evidence="1">
    <location>
        <begin position="1"/>
        <end position="31"/>
    </location>
</feature>
<keyword evidence="2" id="KW-1133">Transmembrane helix</keyword>
<dbReference type="Proteomes" id="UP001589748">
    <property type="component" value="Unassembled WGS sequence"/>
</dbReference>
<keyword evidence="4" id="KW-1185">Reference proteome</keyword>
<dbReference type="EMBL" id="JBHMDM010000012">
    <property type="protein sequence ID" value="MFB9378857.1"/>
    <property type="molecule type" value="Genomic_DNA"/>
</dbReference>
<comment type="caution">
    <text evidence="3">The sequence shown here is derived from an EMBL/GenBank/DDBJ whole genome shotgun (WGS) entry which is preliminary data.</text>
</comment>
<accession>A0ABV5LXN3</accession>
<keyword evidence="2" id="KW-0472">Membrane</keyword>
<evidence type="ECO:0000313" key="4">
    <source>
        <dbReference type="Proteomes" id="UP001589748"/>
    </source>
</evidence>
<name>A0ABV5LXN3_9ACTN</name>
<evidence type="ECO:0000313" key="3">
    <source>
        <dbReference type="EMBL" id="MFB9378857.1"/>
    </source>
</evidence>
<gene>
    <name evidence="3" type="ORF">ACFFVI_18010</name>
</gene>
<proteinExistence type="predicted"/>
<dbReference type="RefSeq" id="WP_380134235.1">
    <property type="nucleotide sequence ID" value="NZ_JBHLUI010000001.1"/>
</dbReference>
<evidence type="ECO:0000256" key="2">
    <source>
        <dbReference type="SAM" id="Phobius"/>
    </source>
</evidence>
<keyword evidence="2" id="KW-0812">Transmembrane</keyword>
<sequence length="100" mass="10417">MTATLVRTPAPRRTPSSPPHPPATRTTRPSPRLLGLTLLTRLRHEHRTVRDLGASALEWAVIAAVVVVAASVIGGVVYGIVQQKSAALQTCASAAVGTSC</sequence>